<sequence length="449" mass="50905">MKKRDKARLLQNLRIESQKFRFRATVIGVFLITLALIVVPKPDAFLFSKLSLKRLVLDDDEAQLINSREFGDINEGEQTSEEVPNVGITTLPTNSNHANDGTIRKERIVNSHQLANGSEIRVTTESSSNENVMLPTILNRTTNDPIKREAIFSKNSGSREISKMEGDIRALIGATEKKETTNSNKLYTARAKKRRTKPLCDFSLPRTDVCEIEGDVRIHANSSSIIYVKPGRSARKRSWTIRPYARKGNEHCLQNVRTLVVRSSKDAPQCTKNHKSTGLIFAIKGYTGNLFHDFTDVLVPLFTTARQFDRDVQFLMTGIHVCRVIVGLRAYDEFTINPLLAPNNYSMVDFNRFMRSTYSLERESTTKLVGDGSKKPRLLIIARKRVRKFTNMVEIIRMAEELGFEVVIDEVDVGDDVGKFAKIVNSCDVMMVCMARGSRIQCSSLRMRF</sequence>
<dbReference type="GO" id="GO:0016757">
    <property type="term" value="F:glycosyltransferase activity"/>
    <property type="evidence" value="ECO:0007669"/>
    <property type="project" value="InterPro"/>
</dbReference>
<accession>A0A6V7QHW6</accession>
<reference evidence="2" key="1">
    <citation type="submission" date="2020-07" db="EMBL/GenBank/DDBJ databases">
        <authorList>
            <person name="Lin J."/>
        </authorList>
    </citation>
    <scope>NUCLEOTIDE SEQUENCE</scope>
</reference>
<dbReference type="PANTHER" id="PTHR20961">
    <property type="entry name" value="GLYCOSYLTRANSFERASE"/>
    <property type="match status" value="1"/>
</dbReference>
<dbReference type="InterPro" id="IPR007657">
    <property type="entry name" value="Glycosyltransferase_61"/>
</dbReference>
<protein>
    <submittedName>
        <fullName evidence="2">Uncharacterized protein</fullName>
    </submittedName>
</protein>
<evidence type="ECO:0000313" key="2">
    <source>
        <dbReference type="EMBL" id="CAD1842752.1"/>
    </source>
</evidence>
<proteinExistence type="predicted"/>
<keyword evidence="1" id="KW-1133">Transmembrane helix</keyword>
<name>A0A6V7QHW6_ANACO</name>
<dbReference type="AlphaFoldDB" id="A0A6V7QHW6"/>
<keyword evidence="1" id="KW-0472">Membrane</keyword>
<organism evidence="2">
    <name type="scientific">Ananas comosus var. bracteatus</name>
    <name type="common">red pineapple</name>
    <dbReference type="NCBI Taxonomy" id="296719"/>
    <lineage>
        <taxon>Eukaryota</taxon>
        <taxon>Viridiplantae</taxon>
        <taxon>Streptophyta</taxon>
        <taxon>Embryophyta</taxon>
        <taxon>Tracheophyta</taxon>
        <taxon>Spermatophyta</taxon>
        <taxon>Magnoliopsida</taxon>
        <taxon>Liliopsida</taxon>
        <taxon>Poales</taxon>
        <taxon>Bromeliaceae</taxon>
        <taxon>Bromelioideae</taxon>
        <taxon>Ananas</taxon>
    </lineage>
</organism>
<feature type="transmembrane region" description="Helical" evidence="1">
    <location>
        <begin position="20"/>
        <end position="39"/>
    </location>
</feature>
<dbReference type="EMBL" id="LR862136">
    <property type="protein sequence ID" value="CAD1842752.1"/>
    <property type="molecule type" value="Genomic_DNA"/>
</dbReference>
<evidence type="ECO:0000256" key="1">
    <source>
        <dbReference type="SAM" id="Phobius"/>
    </source>
</evidence>
<dbReference type="PANTHER" id="PTHR20961:SF97">
    <property type="entry name" value="ALPHA-1,3-ARABINOSYLTRANSFERASE XAT3"/>
    <property type="match status" value="1"/>
</dbReference>
<keyword evidence="1" id="KW-0812">Transmembrane</keyword>
<gene>
    <name evidence="2" type="ORF">CB5_LOCUS25963</name>
</gene>